<evidence type="ECO:0000313" key="7">
    <source>
        <dbReference type="EMBL" id="PIV87242.1"/>
    </source>
</evidence>
<dbReference type="PANTHER" id="PTHR23359">
    <property type="entry name" value="NUCLEOTIDE KINASE"/>
    <property type="match status" value="1"/>
</dbReference>
<proteinExistence type="inferred from homology"/>
<comment type="catalytic activity">
    <reaction evidence="6">
        <text>AMP + ATP = 2 ADP</text>
        <dbReference type="Rhea" id="RHEA:12973"/>
        <dbReference type="ChEBI" id="CHEBI:30616"/>
        <dbReference type="ChEBI" id="CHEBI:456215"/>
        <dbReference type="ChEBI" id="CHEBI:456216"/>
        <dbReference type="EC" id="2.7.4.3"/>
    </reaction>
</comment>
<comment type="similarity">
    <text evidence="5">Belongs to the adenylate kinase family.</text>
</comment>
<dbReference type="AlphaFoldDB" id="A0A2M7FCN0"/>
<evidence type="ECO:0000256" key="6">
    <source>
        <dbReference type="RuleBase" id="RU003331"/>
    </source>
</evidence>
<reference evidence="8" key="1">
    <citation type="submission" date="2017-09" db="EMBL/GenBank/DDBJ databases">
        <title>Depth-based differentiation of microbial function through sediment-hosted aquifers and enrichment of novel symbionts in the deep terrestrial subsurface.</title>
        <authorList>
            <person name="Probst A.J."/>
            <person name="Ladd B."/>
            <person name="Jarett J.K."/>
            <person name="Geller-Mcgrath D.E."/>
            <person name="Sieber C.M.K."/>
            <person name="Emerson J.B."/>
            <person name="Anantharaman K."/>
            <person name="Thomas B.C."/>
            <person name="Malmstrom R."/>
            <person name="Stieglmeier M."/>
            <person name="Klingl A."/>
            <person name="Woyke T."/>
            <person name="Ryan C.M."/>
            <person name="Banfield J.F."/>
        </authorList>
    </citation>
    <scope>NUCLEOTIDE SEQUENCE [LARGE SCALE GENOMIC DNA]</scope>
</reference>
<keyword evidence="1 5" id="KW-0808">Transferase</keyword>
<keyword evidence="4 5" id="KW-0418">Kinase</keyword>
<name>A0A2M7FCN0_9BACT</name>
<dbReference type="InterPro" id="IPR000850">
    <property type="entry name" value="Adenylat/UMP-CMP_kin"/>
</dbReference>
<organism evidence="7 8">
    <name type="scientific">Candidatus Kaiserbacteria bacterium CG17_big_fil_post_rev_8_21_14_2_50_51_7</name>
    <dbReference type="NCBI Taxonomy" id="1974613"/>
    <lineage>
        <taxon>Bacteria</taxon>
        <taxon>Candidatus Kaiseribacteriota</taxon>
    </lineage>
</organism>
<comment type="caution">
    <text evidence="7">The sequence shown here is derived from an EMBL/GenBank/DDBJ whole genome shotgun (WGS) entry which is preliminary data.</text>
</comment>
<sequence>METRTVFFIGKPGCGKGTQAKLLFEKTGWKVLTAGNELRAMAALNTPAGGKIKSEMNAGLLLPSWIPMYLFLKNLFSLSEDDHVIFDGFNRKVPEAELVIESLTWLDRPPTILNIQVSDEEILRRLALRKGVEGRADDNAVDERLKEYYEHTEPVV</sequence>
<dbReference type="Proteomes" id="UP000228497">
    <property type="component" value="Unassembled WGS sequence"/>
</dbReference>
<dbReference type="SUPFAM" id="SSF52540">
    <property type="entry name" value="P-loop containing nucleoside triphosphate hydrolases"/>
    <property type="match status" value="1"/>
</dbReference>
<evidence type="ECO:0000256" key="2">
    <source>
        <dbReference type="ARBA" id="ARBA00022727"/>
    </source>
</evidence>
<dbReference type="GO" id="GO:0004017">
    <property type="term" value="F:AMP kinase activity"/>
    <property type="evidence" value="ECO:0007669"/>
    <property type="project" value="UniProtKB-EC"/>
</dbReference>
<protein>
    <recommendedName>
        <fullName evidence="6">Adenylate kinase</fullName>
        <ecNumber evidence="6">2.7.4.3</ecNumber>
    </recommendedName>
</protein>
<evidence type="ECO:0000256" key="3">
    <source>
        <dbReference type="ARBA" id="ARBA00022741"/>
    </source>
</evidence>
<evidence type="ECO:0000256" key="4">
    <source>
        <dbReference type="ARBA" id="ARBA00022777"/>
    </source>
</evidence>
<accession>A0A2M7FCN0</accession>
<dbReference type="GO" id="GO:0005524">
    <property type="term" value="F:ATP binding"/>
    <property type="evidence" value="ECO:0007669"/>
    <property type="project" value="UniProtKB-KW"/>
</dbReference>
<evidence type="ECO:0000256" key="1">
    <source>
        <dbReference type="ARBA" id="ARBA00022679"/>
    </source>
</evidence>
<gene>
    <name evidence="7" type="ORF">COW49_00655</name>
</gene>
<evidence type="ECO:0000313" key="8">
    <source>
        <dbReference type="Proteomes" id="UP000228497"/>
    </source>
</evidence>
<feature type="non-terminal residue" evidence="7">
    <location>
        <position position="156"/>
    </location>
</feature>
<dbReference type="CDD" id="cd01428">
    <property type="entry name" value="ADK"/>
    <property type="match status" value="1"/>
</dbReference>
<evidence type="ECO:0000256" key="5">
    <source>
        <dbReference type="RuleBase" id="RU003330"/>
    </source>
</evidence>
<keyword evidence="2" id="KW-0545">Nucleotide biosynthesis</keyword>
<dbReference type="Gene3D" id="3.40.50.300">
    <property type="entry name" value="P-loop containing nucleotide triphosphate hydrolases"/>
    <property type="match status" value="1"/>
</dbReference>
<keyword evidence="6" id="KW-0067">ATP-binding</keyword>
<comment type="subunit">
    <text evidence="6">Monomer.</text>
</comment>
<dbReference type="Pfam" id="PF00406">
    <property type="entry name" value="ADK"/>
    <property type="match status" value="1"/>
</dbReference>
<dbReference type="PRINTS" id="PR00094">
    <property type="entry name" value="ADENYLTKNASE"/>
</dbReference>
<keyword evidence="3 6" id="KW-0547">Nucleotide-binding</keyword>
<dbReference type="EC" id="2.7.4.3" evidence="6"/>
<dbReference type="InterPro" id="IPR027417">
    <property type="entry name" value="P-loop_NTPase"/>
</dbReference>
<dbReference type="EMBL" id="PFFD01000027">
    <property type="protein sequence ID" value="PIV87242.1"/>
    <property type="molecule type" value="Genomic_DNA"/>
</dbReference>
<dbReference type="GO" id="GO:0005737">
    <property type="term" value="C:cytoplasm"/>
    <property type="evidence" value="ECO:0007669"/>
    <property type="project" value="UniProtKB-SubCell"/>
</dbReference>
<comment type="subcellular location">
    <subcellularLocation>
        <location evidence="6">Cytoplasm</location>
    </subcellularLocation>
</comment>